<reference evidence="6 7" key="1">
    <citation type="journal article" date="2009" name="Int. J. Syst. Evol. Microbiol.">
        <title>Paenibacillus contaminans sp. nov., isolated from a contaminated laboratory plate.</title>
        <authorList>
            <person name="Chou J.H."/>
            <person name="Lee J.H."/>
            <person name="Lin M.C."/>
            <person name="Chang P.S."/>
            <person name="Arun A.B."/>
            <person name="Young C.C."/>
            <person name="Chen W.M."/>
        </authorList>
    </citation>
    <scope>NUCLEOTIDE SEQUENCE [LARGE SCALE GENOMIC DNA]</scope>
    <source>
        <strain evidence="6 7">CKOBP-6</strain>
    </source>
</reference>
<dbReference type="PANTHER" id="PTHR43280:SF2">
    <property type="entry name" value="HTH-TYPE TRANSCRIPTIONAL REGULATOR EXSA"/>
    <property type="match status" value="1"/>
</dbReference>
<evidence type="ECO:0000256" key="4">
    <source>
        <dbReference type="SAM" id="Phobius"/>
    </source>
</evidence>
<dbReference type="Gene3D" id="3.30.450.20">
    <property type="entry name" value="PAS domain"/>
    <property type="match status" value="1"/>
</dbReference>
<evidence type="ECO:0000256" key="3">
    <source>
        <dbReference type="ARBA" id="ARBA00023163"/>
    </source>
</evidence>
<evidence type="ECO:0000256" key="1">
    <source>
        <dbReference type="ARBA" id="ARBA00023015"/>
    </source>
</evidence>
<organism evidence="6 7">
    <name type="scientific">Paenibacillus contaminans</name>
    <dbReference type="NCBI Taxonomy" id="450362"/>
    <lineage>
        <taxon>Bacteria</taxon>
        <taxon>Bacillati</taxon>
        <taxon>Bacillota</taxon>
        <taxon>Bacilli</taxon>
        <taxon>Bacillales</taxon>
        <taxon>Paenibacillaceae</taxon>
        <taxon>Paenibacillus</taxon>
    </lineage>
</organism>
<evidence type="ECO:0000259" key="5">
    <source>
        <dbReference type="PROSITE" id="PS01124"/>
    </source>
</evidence>
<dbReference type="Pfam" id="PF17853">
    <property type="entry name" value="GGDEF_2"/>
    <property type="match status" value="1"/>
</dbReference>
<dbReference type="PROSITE" id="PS00041">
    <property type="entry name" value="HTH_ARAC_FAMILY_1"/>
    <property type="match status" value="1"/>
</dbReference>
<dbReference type="PANTHER" id="PTHR43280">
    <property type="entry name" value="ARAC-FAMILY TRANSCRIPTIONAL REGULATOR"/>
    <property type="match status" value="1"/>
</dbReference>
<dbReference type="Proteomes" id="UP000250369">
    <property type="component" value="Unassembled WGS sequence"/>
</dbReference>
<evidence type="ECO:0000256" key="2">
    <source>
        <dbReference type="ARBA" id="ARBA00023125"/>
    </source>
</evidence>
<sequence>MHFKALPKSMLLFADATCIKDTRLFDRYEIGLHGDIIYVLNSFLLLLIDMVDFTQRLFMGGTTLTAAMPIRKLKSWKDLSLYRKLIVTMMLIAIFPHFLMSSIAYFNVSATLQEESGNNNMKYLKQTINAVEIVVRQILDSSQQLVLSRSFRDFESFPNRYYYETMSGAFEQHELPVHYSYLLNKQSVVDNMRIFKLSNAFVDSVYFYERENNLVLAVNNDNSSTTVPFDEFYDKDWYDPLNSSILSPIFMDTRSASRDSGDKFNALTIVFKTNAKDNAILINLDAEKIYHHIINKINPKDDLYVTNGDGRILLNKNAAHLHRNIRSLFAEADKTESSGSSFQSKFDGKKVLVSNYTSEILHWTFFNVVNLDELLNSLTYLKRTILFSAAFLLLLTVLLSVLSSKRLYRPIAITINERDYFKEKLEESLPYYRERFKLSLLKGQAGTTVEIAEKMAYLQLNISAPPLMVFVVSFDPDRPGGGPDNAAASDMNNIRIIDAIDNSAAFKSGSFITVDAAPDSVAIILTAEDMDLAGVFHLAQTLLEELERKLNNRLSIGIGRQCVTIAELPKSYEEAEEALKYRMLLGGSQVIYIDDVVIDGQIHFKYPNRKAELLCGYVKTGNSAETNRIFDEIASEIALGKNKLHYNEILPIFVRLLTDIVGTLSALGADPQQVFKNGGNPYRTLVEQKSLEQIETWFRHFIAQAADYVGEEMKVKGNHHITKVQHILERDYANDISLQSVSEQLNLNPAYVSRLFKQISGKSFVEYVTALRMEKSKEMLVQSEMKVNEIGRQVGYQNAYYFIKVFKEYTGVTPGEYRKLFG</sequence>
<keyword evidence="4" id="KW-0472">Membrane</keyword>
<accession>A0A329MP62</accession>
<dbReference type="InterPro" id="IPR018060">
    <property type="entry name" value="HTH_AraC"/>
</dbReference>
<dbReference type="PROSITE" id="PS01124">
    <property type="entry name" value="HTH_ARAC_FAMILY_2"/>
    <property type="match status" value="1"/>
</dbReference>
<dbReference type="GO" id="GO:0003700">
    <property type="term" value="F:DNA-binding transcription factor activity"/>
    <property type="evidence" value="ECO:0007669"/>
    <property type="project" value="InterPro"/>
</dbReference>
<protein>
    <submittedName>
        <fullName evidence="6">AraC family transcriptional regulator</fullName>
    </submittedName>
</protein>
<dbReference type="EMBL" id="QMFB01000004">
    <property type="protein sequence ID" value="RAV21544.1"/>
    <property type="molecule type" value="Genomic_DNA"/>
</dbReference>
<keyword evidence="4" id="KW-1133">Transmembrane helix</keyword>
<proteinExistence type="predicted"/>
<feature type="transmembrane region" description="Helical" evidence="4">
    <location>
        <begin position="30"/>
        <end position="48"/>
    </location>
</feature>
<feature type="transmembrane region" description="Helical" evidence="4">
    <location>
        <begin position="85"/>
        <end position="106"/>
    </location>
</feature>
<keyword evidence="2" id="KW-0238">DNA-binding</keyword>
<dbReference type="Pfam" id="PF12833">
    <property type="entry name" value="HTH_18"/>
    <property type="match status" value="1"/>
</dbReference>
<gene>
    <name evidence="6" type="ORF">DQG23_09770</name>
</gene>
<dbReference type="InterPro" id="IPR020449">
    <property type="entry name" value="Tscrpt_reg_AraC-type_HTH"/>
</dbReference>
<feature type="transmembrane region" description="Helical" evidence="4">
    <location>
        <begin position="385"/>
        <end position="402"/>
    </location>
</feature>
<dbReference type="GO" id="GO:0043565">
    <property type="term" value="F:sequence-specific DNA binding"/>
    <property type="evidence" value="ECO:0007669"/>
    <property type="project" value="InterPro"/>
</dbReference>
<keyword evidence="1" id="KW-0805">Transcription regulation</keyword>
<evidence type="ECO:0000313" key="7">
    <source>
        <dbReference type="Proteomes" id="UP000250369"/>
    </source>
</evidence>
<dbReference type="InterPro" id="IPR041522">
    <property type="entry name" value="CdaR_GGDEF"/>
</dbReference>
<dbReference type="SMART" id="SM00342">
    <property type="entry name" value="HTH_ARAC"/>
    <property type="match status" value="1"/>
</dbReference>
<evidence type="ECO:0000313" key="6">
    <source>
        <dbReference type="EMBL" id="RAV21544.1"/>
    </source>
</evidence>
<feature type="domain" description="HTH araC/xylS-type" evidence="5">
    <location>
        <begin position="722"/>
        <end position="820"/>
    </location>
</feature>
<dbReference type="InterPro" id="IPR018062">
    <property type="entry name" value="HTH_AraC-typ_CS"/>
</dbReference>
<keyword evidence="4" id="KW-0812">Transmembrane</keyword>
<dbReference type="InterPro" id="IPR009057">
    <property type="entry name" value="Homeodomain-like_sf"/>
</dbReference>
<dbReference type="Gene3D" id="1.10.10.60">
    <property type="entry name" value="Homeodomain-like"/>
    <property type="match status" value="2"/>
</dbReference>
<dbReference type="PRINTS" id="PR00032">
    <property type="entry name" value="HTHARAC"/>
</dbReference>
<dbReference type="AlphaFoldDB" id="A0A329MP62"/>
<comment type="caution">
    <text evidence="6">The sequence shown here is derived from an EMBL/GenBank/DDBJ whole genome shotgun (WGS) entry which is preliminary data.</text>
</comment>
<keyword evidence="3" id="KW-0804">Transcription</keyword>
<dbReference type="SUPFAM" id="SSF46689">
    <property type="entry name" value="Homeodomain-like"/>
    <property type="match status" value="2"/>
</dbReference>
<name>A0A329MP62_9BACL</name>
<keyword evidence="7" id="KW-1185">Reference proteome</keyword>